<keyword evidence="8" id="KW-1185">Reference proteome</keyword>
<dbReference type="SUPFAM" id="SSF50249">
    <property type="entry name" value="Nucleic acid-binding proteins"/>
    <property type="match status" value="1"/>
</dbReference>
<gene>
    <name evidence="7" type="ORF">AK812_SmicGene38747</name>
</gene>
<keyword evidence="3" id="KW-0677">Repeat</keyword>
<feature type="compositionally biased region" description="Low complexity" evidence="5">
    <location>
        <begin position="138"/>
        <end position="147"/>
    </location>
</feature>
<accession>A0A1Q9CCY2</accession>
<feature type="compositionally biased region" description="Basic and acidic residues" evidence="5">
    <location>
        <begin position="987"/>
        <end position="1007"/>
    </location>
</feature>
<dbReference type="GO" id="GO:0003676">
    <property type="term" value="F:nucleic acid binding"/>
    <property type="evidence" value="ECO:0007669"/>
    <property type="project" value="InterPro"/>
</dbReference>
<evidence type="ECO:0000256" key="4">
    <source>
        <dbReference type="ARBA" id="ARBA00047949"/>
    </source>
</evidence>
<dbReference type="InterPro" id="IPR012340">
    <property type="entry name" value="NA-bd_OB-fold"/>
</dbReference>
<dbReference type="InterPro" id="IPR002059">
    <property type="entry name" value="CSP_DNA-bd"/>
</dbReference>
<evidence type="ECO:0000256" key="1">
    <source>
        <dbReference type="ARBA" id="ARBA00003343"/>
    </source>
</evidence>
<proteinExistence type="predicted"/>
<dbReference type="Gene3D" id="1.25.40.10">
    <property type="entry name" value="Tetratricopeptide repeat domain"/>
    <property type="match status" value="2"/>
</dbReference>
<sequence>MFHTDQQRRTSLRSFVSAQAPNNSSEAGGTMVVETAAKPPGKAVKPDDPTVVISKMLSWLLRHGIKHKSVGLNSESADGWVKVTEVLTSEYFKEITKEILMKVIVDSNAQKLRYQLSPDCVYIRAYSRDEKKAFKEGAASTTASVSVPAPPEKKGTLRGEAPEFVPSTSPMLSSMQTSGYPPWPLLYPQPTMMPYVPVQVQRKGTGEKGGGTFRELGRIKSFYDDKGYGFIECPRVTQQFGRDLFVHKAQLNGFKVGDEVTVTVTVNEAGWPQAQDLQSATGQPASASTKGKGKGKDTGKEKGKDKGEGKGKDGKDVKEGKGKDGKGKDGKGKEGKSKNGKGKDGKGKSKASRQTERKKKITRQKLFKKRSGSCPHSSDACSCLPMSIATFCQRSAREAAAVNICRQWKRFRCHLCPGPMCLAKFKDARLAVTISKLVRQTGWEQGLLLALGRLKDHEATDVPAPDGLRVSRDRLLVISSGISALSQASAWTKALGLLSASGKYLVQPDVVLYNATAAVCGRASHWQWSLHLVDSMLGGRVHADSASLNVLISACGRASRWELALAFTVGDCKLQGQRQLDALGEAKGVGAAIDALGRAGHWRIALSLLDEVRTRSVASIGCFNAAIAAAARSGQWLQAFQCLESVRRFRLTPSAITKGAEIRVLGLGDKGQGPSSLGWQACLTALLQPSPSLNLHVLNASLSTCGRARRWELVHSLLQLMPRMVIVPDALSASAAVSSCASSFKWEHALELRPGESDWKSLALEFSASRSIFVCVPHVAFWWTRRLLRHIVSILHSAPKTEQEFGACLLAWDTFKSYSPELSAWNTLRHKEHFERLHAAKARALTAALQRLHGSYRQVWILSLPKCFLHTAYSAYPVGDGSLARVSQKILGPSSEILEFEKSRVPRPTHRRHDPADGHEGLLFHVMQRQSTQVFDNLNVVQPCSIVAHVAKEACLRSSDLVAMEGSSPQGSPVAIDFLNNAGAQEDVPRGKEKSQPLHPREDKRSLQDRPAYAFLQNCRQQTVEGLAGYFRDPGDRMGEILELTPAEFTPCAHGAEHEEDDSHKIGELPSTAICGNDITASCFYVVGELSKNAGVFVTGVTRASAVFARIPIASELCKEELKEAMSPQEATSPMKTPVRPPVGLDSLPLLNSSAFEFSLLFDMVVELSGPVFKKKWRKLRRKKQKVEATLLAQLKALVLQCEATGTQGIKGIFVKRVDGQANPGQREPIKWIPHNKLKAQAYFALAKREADKAKTPLAYRSGGGSCLGLIGIPAVQNGSDDARPPQTPLGGKERSVFVEPSTASTASHVTGLEGHFGYPSAS</sequence>
<protein>
    <recommendedName>
        <fullName evidence="2">2'-phosphotransferase</fullName>
        <ecNumber evidence="2">2.7.1.160</ecNumber>
    </recommendedName>
</protein>
<dbReference type="InterPro" id="IPR042080">
    <property type="entry name" value="RNA_2'-PTrans_N"/>
</dbReference>
<dbReference type="Gene3D" id="1.10.10.970">
    <property type="entry name" value="RNA 2'-phosphotransferase, Tpt1/KptA family, N-terminal domain"/>
    <property type="match status" value="1"/>
</dbReference>
<comment type="caution">
    <text evidence="7">The sequence shown here is derived from an EMBL/GenBank/DDBJ whole genome shotgun (WGS) entry which is preliminary data.</text>
</comment>
<dbReference type="Proteomes" id="UP000186817">
    <property type="component" value="Unassembled WGS sequence"/>
</dbReference>
<feature type="compositionally biased region" description="Basic and acidic residues" evidence="5">
    <location>
        <begin position="294"/>
        <end position="347"/>
    </location>
</feature>
<evidence type="ECO:0000256" key="3">
    <source>
        <dbReference type="ARBA" id="ARBA00022737"/>
    </source>
</evidence>
<dbReference type="PANTHER" id="PTHR47447">
    <property type="entry name" value="OS03G0856100 PROTEIN"/>
    <property type="match status" value="1"/>
</dbReference>
<dbReference type="PROSITE" id="PS51857">
    <property type="entry name" value="CSD_2"/>
    <property type="match status" value="1"/>
</dbReference>
<feature type="domain" description="CSD" evidence="6">
    <location>
        <begin position="214"/>
        <end position="279"/>
    </location>
</feature>
<feature type="region of interest" description="Disordered" evidence="5">
    <location>
        <begin position="137"/>
        <end position="159"/>
    </location>
</feature>
<dbReference type="PANTHER" id="PTHR47447:SF17">
    <property type="entry name" value="OS12G0638900 PROTEIN"/>
    <property type="match status" value="1"/>
</dbReference>
<evidence type="ECO:0000259" key="6">
    <source>
        <dbReference type="PROSITE" id="PS51857"/>
    </source>
</evidence>
<evidence type="ECO:0000313" key="7">
    <source>
        <dbReference type="EMBL" id="OLP80794.1"/>
    </source>
</evidence>
<feature type="compositionally biased region" description="Basic residues" evidence="5">
    <location>
        <begin position="348"/>
        <end position="371"/>
    </location>
</feature>
<organism evidence="7 8">
    <name type="scientific">Symbiodinium microadriaticum</name>
    <name type="common">Dinoflagellate</name>
    <name type="synonym">Zooxanthella microadriatica</name>
    <dbReference type="NCBI Taxonomy" id="2951"/>
    <lineage>
        <taxon>Eukaryota</taxon>
        <taxon>Sar</taxon>
        <taxon>Alveolata</taxon>
        <taxon>Dinophyceae</taxon>
        <taxon>Suessiales</taxon>
        <taxon>Symbiodiniaceae</taxon>
        <taxon>Symbiodinium</taxon>
    </lineage>
</organism>
<dbReference type="SMART" id="SM00357">
    <property type="entry name" value="CSP"/>
    <property type="match status" value="1"/>
</dbReference>
<dbReference type="GO" id="GO:0000215">
    <property type="term" value="F:tRNA 2'-phosphotransferase activity"/>
    <property type="evidence" value="ECO:0007669"/>
    <property type="project" value="UniProtKB-EC"/>
</dbReference>
<dbReference type="Pfam" id="PF01885">
    <property type="entry name" value="PTS_2-RNA"/>
    <property type="match status" value="1"/>
</dbReference>
<dbReference type="InterPro" id="IPR011129">
    <property type="entry name" value="CSD"/>
</dbReference>
<feature type="region of interest" description="Disordered" evidence="5">
    <location>
        <begin position="1278"/>
        <end position="1323"/>
    </location>
</feature>
<evidence type="ECO:0000256" key="2">
    <source>
        <dbReference type="ARBA" id="ARBA00012007"/>
    </source>
</evidence>
<name>A0A1Q9CCY2_SYMMI</name>
<dbReference type="InterPro" id="IPR011990">
    <property type="entry name" value="TPR-like_helical_dom_sf"/>
</dbReference>
<dbReference type="EC" id="2.7.1.160" evidence="2"/>
<dbReference type="OrthoDB" id="426797at2759"/>
<feature type="compositionally biased region" description="Polar residues" evidence="5">
    <location>
        <begin position="12"/>
        <end position="27"/>
    </location>
</feature>
<evidence type="ECO:0000256" key="5">
    <source>
        <dbReference type="SAM" id="MobiDB-lite"/>
    </source>
</evidence>
<feature type="region of interest" description="Disordered" evidence="5">
    <location>
        <begin position="1"/>
        <end position="30"/>
    </location>
</feature>
<dbReference type="InterPro" id="IPR002745">
    <property type="entry name" value="Ptrans_KptA/Tpt1"/>
</dbReference>
<comment type="function">
    <text evidence="1">Catalyzes the last step of tRNA splicing, the transfer of the splice junction 2'-phosphate from ligated tRNA to NAD to produce ADP-ribose 1''-2'' cyclic phosphate.</text>
</comment>
<feature type="compositionally biased region" description="Polar residues" evidence="5">
    <location>
        <begin position="275"/>
        <end position="289"/>
    </location>
</feature>
<reference evidence="7 8" key="1">
    <citation type="submission" date="2016-02" db="EMBL/GenBank/DDBJ databases">
        <title>Genome analysis of coral dinoflagellate symbionts highlights evolutionary adaptations to a symbiotic lifestyle.</title>
        <authorList>
            <person name="Aranda M."/>
            <person name="Li Y."/>
            <person name="Liew Y.J."/>
            <person name="Baumgarten S."/>
            <person name="Simakov O."/>
            <person name="Wilson M."/>
            <person name="Piel J."/>
            <person name="Ashoor H."/>
            <person name="Bougouffa S."/>
            <person name="Bajic V.B."/>
            <person name="Ryu T."/>
            <person name="Ravasi T."/>
            <person name="Bayer T."/>
            <person name="Micklem G."/>
            <person name="Kim H."/>
            <person name="Bhak J."/>
            <person name="Lajeunesse T.C."/>
            <person name="Voolstra C.R."/>
        </authorList>
    </citation>
    <scope>NUCLEOTIDE SEQUENCE [LARGE SCALE GENOMIC DNA]</scope>
    <source>
        <strain evidence="7 8">CCMP2467</strain>
    </source>
</reference>
<dbReference type="Gene3D" id="2.40.50.140">
    <property type="entry name" value="Nucleic acid-binding proteins"/>
    <property type="match status" value="1"/>
</dbReference>
<evidence type="ECO:0000313" key="8">
    <source>
        <dbReference type="Proteomes" id="UP000186817"/>
    </source>
</evidence>
<dbReference type="EMBL" id="LSRX01001345">
    <property type="protein sequence ID" value="OLP80794.1"/>
    <property type="molecule type" value="Genomic_DNA"/>
</dbReference>
<comment type="catalytic activity">
    <reaction evidence="4">
        <text>2'-phospho-[ligated tRNA] + NAD(+) = mature tRNA + ADP-alpha-D-ribose 1'',2''-cyclic phosphate + nicotinamide</text>
        <dbReference type="Rhea" id="RHEA:23324"/>
        <dbReference type="Rhea" id="RHEA-COMP:11106"/>
        <dbReference type="Rhea" id="RHEA-COMP:11107"/>
        <dbReference type="ChEBI" id="CHEBI:17154"/>
        <dbReference type="ChEBI" id="CHEBI:57540"/>
        <dbReference type="ChEBI" id="CHEBI:76596"/>
        <dbReference type="ChEBI" id="CHEBI:82883"/>
        <dbReference type="ChEBI" id="CHEBI:85027"/>
        <dbReference type="EC" id="2.7.1.160"/>
    </reaction>
</comment>
<feature type="region of interest" description="Disordered" evidence="5">
    <location>
        <begin position="983"/>
        <end position="1007"/>
    </location>
</feature>
<feature type="region of interest" description="Disordered" evidence="5">
    <location>
        <begin position="273"/>
        <end position="379"/>
    </location>
</feature>